<sequence length="262" mass="27491">MQTVDKALKLLEFFRTDQPEIGLSDLARLAGYDKAATRRFLVALMGHAFIEQNPASRKYRLGAAFLHFAQVREATLPLATVVTPLLDALSAETGETAHASHYSAGALIAIGIRESSRANRVHLDPSEILPLHATASGLAFLAFGPAAPLEAAVDQGLRAYTAHTITDAAALRGAVAEVRRAGYAISNQGFEDEVVGIAMPFFDSSGTATGAIAVATPASRMSDELRVLILANLHKAALAATAGIGGIPAEAFVRAHGERRAA</sequence>
<proteinExistence type="predicted"/>
<dbReference type="AlphaFoldDB" id="A0AAW9RD57"/>
<dbReference type="PROSITE" id="PS51078">
    <property type="entry name" value="ICLR_ED"/>
    <property type="match status" value="1"/>
</dbReference>
<dbReference type="PANTHER" id="PTHR30136:SF8">
    <property type="entry name" value="TRANSCRIPTIONAL REGULATORY PROTEIN"/>
    <property type="match status" value="1"/>
</dbReference>
<evidence type="ECO:0000256" key="3">
    <source>
        <dbReference type="ARBA" id="ARBA00023163"/>
    </source>
</evidence>
<keyword evidence="2" id="KW-0238">DNA-binding</keyword>
<gene>
    <name evidence="6" type="ORF">V3328_08515</name>
</gene>
<dbReference type="Proteomes" id="UP001378188">
    <property type="component" value="Unassembled WGS sequence"/>
</dbReference>
<protein>
    <submittedName>
        <fullName evidence="6">IclR family transcriptional regulator</fullName>
    </submittedName>
</protein>
<dbReference type="Gene3D" id="3.30.450.40">
    <property type="match status" value="1"/>
</dbReference>
<dbReference type="PANTHER" id="PTHR30136">
    <property type="entry name" value="HELIX-TURN-HELIX TRANSCRIPTIONAL REGULATOR, ICLR FAMILY"/>
    <property type="match status" value="1"/>
</dbReference>
<dbReference type="PROSITE" id="PS51077">
    <property type="entry name" value="HTH_ICLR"/>
    <property type="match status" value="1"/>
</dbReference>
<dbReference type="SMART" id="SM00346">
    <property type="entry name" value="HTH_ICLR"/>
    <property type="match status" value="1"/>
</dbReference>
<evidence type="ECO:0000313" key="6">
    <source>
        <dbReference type="EMBL" id="MEJ8571512.1"/>
    </source>
</evidence>
<accession>A0AAW9RD57</accession>
<dbReference type="EMBL" id="JAZHOF010000003">
    <property type="protein sequence ID" value="MEJ8571512.1"/>
    <property type="molecule type" value="Genomic_DNA"/>
</dbReference>
<dbReference type="InterPro" id="IPR036388">
    <property type="entry name" value="WH-like_DNA-bd_sf"/>
</dbReference>
<dbReference type="SUPFAM" id="SSF46785">
    <property type="entry name" value="Winged helix' DNA-binding domain"/>
    <property type="match status" value="1"/>
</dbReference>
<keyword evidence="1" id="KW-0805">Transcription regulation</keyword>
<dbReference type="RefSeq" id="WP_340329211.1">
    <property type="nucleotide sequence ID" value="NZ_JAZHOF010000003.1"/>
</dbReference>
<feature type="domain" description="IclR-ED" evidence="5">
    <location>
        <begin position="57"/>
        <end position="246"/>
    </location>
</feature>
<dbReference type="InterPro" id="IPR050707">
    <property type="entry name" value="HTH_MetabolicPath_Reg"/>
</dbReference>
<reference evidence="6 7" key="1">
    <citation type="submission" date="2024-02" db="EMBL/GenBank/DDBJ databases">
        <title>Genome analysis and characterization of Microbaculum marinisediminis sp. nov., isolated from marine sediment.</title>
        <authorList>
            <person name="Du Z.-J."/>
            <person name="Ye Y.-Q."/>
            <person name="Zhang Z.-R."/>
            <person name="Yuan S.-M."/>
            <person name="Zhang X.-Y."/>
        </authorList>
    </citation>
    <scope>NUCLEOTIDE SEQUENCE [LARGE SCALE GENOMIC DNA]</scope>
    <source>
        <strain evidence="6 7">SDUM1044001</strain>
    </source>
</reference>
<feature type="domain" description="HTH iclR-type" evidence="4">
    <location>
        <begin position="1"/>
        <end position="63"/>
    </location>
</feature>
<dbReference type="GO" id="GO:0003677">
    <property type="term" value="F:DNA binding"/>
    <property type="evidence" value="ECO:0007669"/>
    <property type="project" value="UniProtKB-KW"/>
</dbReference>
<name>A0AAW9RD57_9HYPH</name>
<dbReference type="Gene3D" id="1.10.10.10">
    <property type="entry name" value="Winged helix-like DNA-binding domain superfamily/Winged helix DNA-binding domain"/>
    <property type="match status" value="1"/>
</dbReference>
<evidence type="ECO:0000313" key="7">
    <source>
        <dbReference type="Proteomes" id="UP001378188"/>
    </source>
</evidence>
<dbReference type="Pfam" id="PF01614">
    <property type="entry name" value="IclR_C"/>
    <property type="match status" value="1"/>
</dbReference>
<dbReference type="InterPro" id="IPR029016">
    <property type="entry name" value="GAF-like_dom_sf"/>
</dbReference>
<evidence type="ECO:0000256" key="2">
    <source>
        <dbReference type="ARBA" id="ARBA00023125"/>
    </source>
</evidence>
<dbReference type="Pfam" id="PF09339">
    <property type="entry name" value="HTH_IclR"/>
    <property type="match status" value="1"/>
</dbReference>
<organism evidence="6 7">
    <name type="scientific">Microbaculum marinum</name>
    <dbReference type="NCBI Taxonomy" id="1764581"/>
    <lineage>
        <taxon>Bacteria</taxon>
        <taxon>Pseudomonadati</taxon>
        <taxon>Pseudomonadota</taxon>
        <taxon>Alphaproteobacteria</taxon>
        <taxon>Hyphomicrobiales</taxon>
        <taxon>Tepidamorphaceae</taxon>
        <taxon>Microbaculum</taxon>
    </lineage>
</organism>
<dbReference type="SUPFAM" id="SSF55781">
    <property type="entry name" value="GAF domain-like"/>
    <property type="match status" value="1"/>
</dbReference>
<dbReference type="GO" id="GO:0003700">
    <property type="term" value="F:DNA-binding transcription factor activity"/>
    <property type="evidence" value="ECO:0007669"/>
    <property type="project" value="TreeGrafter"/>
</dbReference>
<evidence type="ECO:0000259" key="4">
    <source>
        <dbReference type="PROSITE" id="PS51077"/>
    </source>
</evidence>
<evidence type="ECO:0000256" key="1">
    <source>
        <dbReference type="ARBA" id="ARBA00023015"/>
    </source>
</evidence>
<evidence type="ECO:0000259" key="5">
    <source>
        <dbReference type="PROSITE" id="PS51078"/>
    </source>
</evidence>
<dbReference type="InterPro" id="IPR005471">
    <property type="entry name" value="Tscrpt_reg_IclR_N"/>
</dbReference>
<comment type="caution">
    <text evidence="6">The sequence shown here is derived from an EMBL/GenBank/DDBJ whole genome shotgun (WGS) entry which is preliminary data.</text>
</comment>
<dbReference type="InterPro" id="IPR036390">
    <property type="entry name" value="WH_DNA-bd_sf"/>
</dbReference>
<keyword evidence="7" id="KW-1185">Reference proteome</keyword>
<keyword evidence="3" id="KW-0804">Transcription</keyword>
<dbReference type="InterPro" id="IPR014757">
    <property type="entry name" value="Tscrpt_reg_IclR_C"/>
</dbReference>
<dbReference type="GO" id="GO:0045892">
    <property type="term" value="P:negative regulation of DNA-templated transcription"/>
    <property type="evidence" value="ECO:0007669"/>
    <property type="project" value="TreeGrafter"/>
</dbReference>